<protein>
    <submittedName>
        <fullName evidence="4">Signal transduction protein</fullName>
    </submittedName>
</protein>
<proteinExistence type="predicted"/>
<feature type="domain" description="CBS" evidence="3">
    <location>
        <begin position="7"/>
        <end position="64"/>
    </location>
</feature>
<dbReference type="SMART" id="SM00116">
    <property type="entry name" value="CBS"/>
    <property type="match status" value="2"/>
</dbReference>
<dbReference type="InterPro" id="IPR000644">
    <property type="entry name" value="CBS_dom"/>
</dbReference>
<name>N6VXZ4_9EURY</name>
<evidence type="ECO:0000259" key="3">
    <source>
        <dbReference type="PROSITE" id="PS51371"/>
    </source>
</evidence>
<dbReference type="InterPro" id="IPR051462">
    <property type="entry name" value="CBS_domain-containing"/>
</dbReference>
<reference evidence="4 5" key="1">
    <citation type="journal article" date="2013" name="Genome Announc.">
        <title>Draft Genome Sequence of a Highly Flagellated, Fast-Swimming Archaeon, Methanocaldococcus villosus Strain KIN24-T80 (DSM 22612).</title>
        <authorList>
            <person name="Thennarasu S."/>
            <person name="Polireddy D."/>
            <person name="Antony A."/>
            <person name="Yada M.R."/>
            <person name="Algarawi S."/>
            <person name="Sivakumar N."/>
        </authorList>
    </citation>
    <scope>NUCLEOTIDE SEQUENCE [LARGE SCALE GENOMIC DNA]</scope>
    <source>
        <strain evidence="4 5">KIN24-T80</strain>
    </source>
</reference>
<evidence type="ECO:0000313" key="5">
    <source>
        <dbReference type="Proteomes" id="UP000053695"/>
    </source>
</evidence>
<evidence type="ECO:0000313" key="4">
    <source>
        <dbReference type="EMBL" id="ENN96007.1"/>
    </source>
</evidence>
<dbReference type="SUPFAM" id="SSF54631">
    <property type="entry name" value="CBS-domain pair"/>
    <property type="match status" value="1"/>
</dbReference>
<dbReference type="Pfam" id="PF00571">
    <property type="entry name" value="CBS"/>
    <property type="match status" value="2"/>
</dbReference>
<evidence type="ECO:0000256" key="1">
    <source>
        <dbReference type="ARBA" id="ARBA00022737"/>
    </source>
</evidence>
<dbReference type="InterPro" id="IPR046342">
    <property type="entry name" value="CBS_dom_sf"/>
</dbReference>
<dbReference type="AlphaFoldDB" id="N6VXZ4"/>
<organism evidence="4 5">
    <name type="scientific">Methanocaldococcus villosus KIN24-T80</name>
    <dbReference type="NCBI Taxonomy" id="1069083"/>
    <lineage>
        <taxon>Archaea</taxon>
        <taxon>Methanobacteriati</taxon>
        <taxon>Methanobacteriota</taxon>
        <taxon>Methanomada group</taxon>
        <taxon>Methanococci</taxon>
        <taxon>Methanococcales</taxon>
        <taxon>Methanocaldococcaceae</taxon>
        <taxon>Methanocaldococcus</taxon>
    </lineage>
</organism>
<dbReference type="Proteomes" id="UP000053695">
    <property type="component" value="Unassembled WGS sequence"/>
</dbReference>
<dbReference type="PANTHER" id="PTHR48108">
    <property type="entry name" value="CBS DOMAIN-CONTAINING PROTEIN CBSX2, CHLOROPLASTIC"/>
    <property type="match status" value="1"/>
</dbReference>
<accession>N6VXZ4</accession>
<dbReference type="PATRIC" id="fig|1069083.5.peg.915"/>
<gene>
    <name evidence="4" type="ORF">J422_04680</name>
</gene>
<keyword evidence="5" id="KW-1185">Reference proteome</keyword>
<comment type="caution">
    <text evidence="4">The sequence shown here is derived from an EMBL/GenBank/DDBJ whole genome shotgun (WGS) entry which is preliminary data.</text>
</comment>
<dbReference type="Gene3D" id="3.10.580.10">
    <property type="entry name" value="CBS-domain"/>
    <property type="match status" value="2"/>
</dbReference>
<evidence type="ECO:0000256" key="2">
    <source>
        <dbReference type="PROSITE-ProRule" id="PRU00703"/>
    </source>
</evidence>
<dbReference type="PANTHER" id="PTHR48108:SF6">
    <property type="entry name" value="CBS DOMAIN-CONTAINING PROTEIN CBSX1, CHLOROPLASTIC"/>
    <property type="match status" value="1"/>
</dbReference>
<sequence>MKVKDVMSKNFIKVSPNDVVGDVISLLYNERLYYAPVVEDDELVGWIDVLSILTSCKHSKVEDVMLYLYEIKVLNEDDEIDENFINEMINKRIIAYPVIKNNKLVGVLSIFDILKVKK</sequence>
<keyword evidence="2" id="KW-0129">CBS domain</keyword>
<dbReference type="EMBL" id="APMM01000030">
    <property type="protein sequence ID" value="ENN96007.1"/>
    <property type="molecule type" value="Genomic_DNA"/>
</dbReference>
<dbReference type="STRING" id="1069083.GCA_000371805_00954"/>
<dbReference type="OrthoDB" id="8919at2157"/>
<keyword evidence="1" id="KW-0677">Repeat</keyword>
<dbReference type="PROSITE" id="PS51371">
    <property type="entry name" value="CBS"/>
    <property type="match status" value="1"/>
</dbReference>
<dbReference type="RefSeq" id="WP_004591971.1">
    <property type="nucleotide sequence ID" value="NZ_APMM01000030.1"/>
</dbReference>